<dbReference type="PROSITE" id="PS51677">
    <property type="entry name" value="NODB"/>
    <property type="match status" value="1"/>
</dbReference>
<dbReference type="GO" id="GO:0016810">
    <property type="term" value="F:hydrolase activity, acting on carbon-nitrogen (but not peptide) bonds"/>
    <property type="evidence" value="ECO:0007669"/>
    <property type="project" value="InterPro"/>
</dbReference>
<sequence length="285" mass="31513">MDNALYDYSPIVDREPIQWPGGARVAFYVGLNIEHFPVDAPATSLNEATAGLVPDPLNYGWRDYGPRVGIWRIAEILDRHGIRASALVNSAVCERYPQIIAAGQQRDWAWLAHGRDNATGQSAVEDERAYLTDVVATIEKATGQRPRGWLGPALSETFDTPAILAELGLTYLLDWTADDQPFRLNVPGMVSVPYSVELNDLGLFTMNSFTGPEFVQIVTDQFDQLYADSARSGRVMALALHPFVTGQPYRAKYLDQALDYIAGHHGVWLTTSDEIAEHYAATTQA</sequence>
<dbReference type="EMBL" id="JAAGVB010000048">
    <property type="protein sequence ID" value="NEW35602.1"/>
    <property type="molecule type" value="Genomic_DNA"/>
</dbReference>
<evidence type="ECO:0000313" key="2">
    <source>
        <dbReference type="EMBL" id="NEW35602.1"/>
    </source>
</evidence>
<dbReference type="InterPro" id="IPR011330">
    <property type="entry name" value="Glyco_hydro/deAcase_b/a-brl"/>
</dbReference>
<dbReference type="Pfam" id="PF01522">
    <property type="entry name" value="Polysacc_deac_1"/>
    <property type="match status" value="1"/>
</dbReference>
<name>A0A6P1CUX0_9NOCA</name>
<comment type="caution">
    <text evidence="2">The sequence shown here is derived from an EMBL/GenBank/DDBJ whole genome shotgun (WGS) entry which is preliminary data.</text>
</comment>
<evidence type="ECO:0000259" key="1">
    <source>
        <dbReference type="PROSITE" id="PS51677"/>
    </source>
</evidence>
<protein>
    <submittedName>
        <fullName evidence="2">Polysaccharide deacetylase family protein</fullName>
    </submittedName>
</protein>
<dbReference type="CDD" id="cd10979">
    <property type="entry name" value="CE4_PuuE_like"/>
    <property type="match status" value="1"/>
</dbReference>
<reference evidence="2 3" key="1">
    <citation type="submission" date="2020-01" db="EMBL/GenBank/DDBJ databases">
        <title>Genetics and antimicrobial susceptibilities of Nocardia species isolated from the soil; a comparison with species isolated from humans.</title>
        <authorList>
            <person name="Carrasco G."/>
            <person name="Monzon S."/>
            <person name="Sansegundo M."/>
            <person name="Garcia E."/>
            <person name="Garrido N."/>
            <person name="Medina M.J."/>
            <person name="Villalon P."/>
            <person name="Ramirez-Arocha A.C."/>
            <person name="Jimenez P."/>
            <person name="Cuesta I."/>
            <person name="Valdezate S."/>
        </authorList>
    </citation>
    <scope>NUCLEOTIDE SEQUENCE [LARGE SCALE GENOMIC DNA]</scope>
    <source>
        <strain evidence="2 3">CNM20110626</strain>
    </source>
</reference>
<feature type="domain" description="NodB homology" evidence="1">
    <location>
        <begin position="56"/>
        <end position="270"/>
    </location>
</feature>
<dbReference type="Gene3D" id="3.20.20.370">
    <property type="entry name" value="Glycoside hydrolase/deacetylase"/>
    <property type="match status" value="1"/>
</dbReference>
<dbReference type="PANTHER" id="PTHR43123">
    <property type="entry name" value="POLYSACCHARIDE DEACETYLASE-RELATED"/>
    <property type="match status" value="1"/>
</dbReference>
<evidence type="ECO:0000313" key="3">
    <source>
        <dbReference type="Proteomes" id="UP000471166"/>
    </source>
</evidence>
<dbReference type="Proteomes" id="UP000471166">
    <property type="component" value="Unassembled WGS sequence"/>
</dbReference>
<dbReference type="SUPFAM" id="SSF88713">
    <property type="entry name" value="Glycoside hydrolase/deacetylase"/>
    <property type="match status" value="1"/>
</dbReference>
<dbReference type="PANTHER" id="PTHR43123:SF4">
    <property type="entry name" value="POLYSACCHARIDE DEACETYLASE"/>
    <property type="match status" value="1"/>
</dbReference>
<accession>A0A6P1CUX0</accession>
<gene>
    <name evidence="2" type="ORF">GV791_23970</name>
</gene>
<organism evidence="2 3">
    <name type="scientific">Nocardia cyriacigeorgica</name>
    <dbReference type="NCBI Taxonomy" id="135487"/>
    <lineage>
        <taxon>Bacteria</taxon>
        <taxon>Bacillati</taxon>
        <taxon>Actinomycetota</taxon>
        <taxon>Actinomycetes</taxon>
        <taxon>Mycobacteriales</taxon>
        <taxon>Nocardiaceae</taxon>
        <taxon>Nocardia</taxon>
    </lineage>
</organism>
<dbReference type="GO" id="GO:0005975">
    <property type="term" value="P:carbohydrate metabolic process"/>
    <property type="evidence" value="ECO:0007669"/>
    <property type="project" value="InterPro"/>
</dbReference>
<dbReference type="AlphaFoldDB" id="A0A6P1CUX0"/>
<dbReference type="RefSeq" id="WP_163846883.1">
    <property type="nucleotide sequence ID" value="NZ_JAAGVB010000048.1"/>
</dbReference>
<proteinExistence type="predicted"/>
<dbReference type="InterPro" id="IPR002509">
    <property type="entry name" value="NODB_dom"/>
</dbReference>